<proteinExistence type="inferred from homology"/>
<dbReference type="Pfam" id="PF00067">
    <property type="entry name" value="p450"/>
    <property type="match status" value="1"/>
</dbReference>
<dbReference type="Gene3D" id="1.10.630.10">
    <property type="entry name" value="Cytochrome P450"/>
    <property type="match status" value="1"/>
</dbReference>
<dbReference type="GO" id="GO:0004497">
    <property type="term" value="F:monooxygenase activity"/>
    <property type="evidence" value="ECO:0007669"/>
    <property type="project" value="UniProtKB-KW"/>
</dbReference>
<evidence type="ECO:0000256" key="4">
    <source>
        <dbReference type="RuleBase" id="RU000461"/>
    </source>
</evidence>
<comment type="cofactor">
    <cofactor evidence="1 3">
        <name>heme</name>
        <dbReference type="ChEBI" id="CHEBI:30413"/>
    </cofactor>
</comment>
<comment type="similarity">
    <text evidence="2 4">Belongs to the cytochrome P450 family.</text>
</comment>
<protein>
    <submittedName>
        <fullName evidence="5">Cytochrome P450</fullName>
    </submittedName>
</protein>
<dbReference type="PRINTS" id="PR00385">
    <property type="entry name" value="P450"/>
</dbReference>
<dbReference type="InterPro" id="IPR001128">
    <property type="entry name" value="Cyt_P450"/>
</dbReference>
<dbReference type="PANTHER" id="PTHR24305">
    <property type="entry name" value="CYTOCHROME P450"/>
    <property type="match status" value="1"/>
</dbReference>
<dbReference type="InterPro" id="IPR050121">
    <property type="entry name" value="Cytochrome_P450_monoxygenase"/>
</dbReference>
<dbReference type="GO" id="GO:0005506">
    <property type="term" value="F:iron ion binding"/>
    <property type="evidence" value="ECO:0007669"/>
    <property type="project" value="InterPro"/>
</dbReference>
<comment type="caution">
    <text evidence="5">The sequence shown here is derived from an EMBL/GenBank/DDBJ whole genome shotgun (WGS) entry which is preliminary data.</text>
</comment>
<keyword evidence="4" id="KW-0503">Monooxygenase</keyword>
<dbReference type="CDD" id="cd11053">
    <property type="entry name" value="CYP110-like"/>
    <property type="match status" value="1"/>
</dbReference>
<evidence type="ECO:0000256" key="3">
    <source>
        <dbReference type="PIRSR" id="PIRSR602401-1"/>
    </source>
</evidence>
<keyword evidence="3 4" id="KW-0349">Heme</keyword>
<evidence type="ECO:0000256" key="1">
    <source>
        <dbReference type="ARBA" id="ARBA00001971"/>
    </source>
</evidence>
<dbReference type="InterPro" id="IPR017972">
    <property type="entry name" value="Cyt_P450_CS"/>
</dbReference>
<keyword evidence="3 4" id="KW-0479">Metal-binding</keyword>
<keyword evidence="3 4" id="KW-0408">Iron</keyword>
<dbReference type="InterPro" id="IPR036396">
    <property type="entry name" value="Cyt_P450_sf"/>
</dbReference>
<organism evidence="5 6">
    <name type="scientific">Nostoc cycadae WK-1</name>
    <dbReference type="NCBI Taxonomy" id="1861711"/>
    <lineage>
        <taxon>Bacteria</taxon>
        <taxon>Bacillati</taxon>
        <taxon>Cyanobacteriota</taxon>
        <taxon>Cyanophyceae</taxon>
        <taxon>Nostocales</taxon>
        <taxon>Nostocaceae</taxon>
        <taxon>Nostoc</taxon>
    </lineage>
</organism>
<dbReference type="Proteomes" id="UP000236527">
    <property type="component" value="Unassembled WGS sequence"/>
</dbReference>
<keyword evidence="6" id="KW-1185">Reference proteome</keyword>
<keyword evidence="4" id="KW-0560">Oxidoreductase</keyword>
<dbReference type="EMBL" id="BDGE01000046">
    <property type="protein sequence ID" value="GBE93122.1"/>
    <property type="molecule type" value="Genomic_DNA"/>
</dbReference>
<gene>
    <name evidence="5" type="ORF">NCWK1_2882</name>
</gene>
<evidence type="ECO:0000313" key="6">
    <source>
        <dbReference type="Proteomes" id="UP000236527"/>
    </source>
</evidence>
<evidence type="ECO:0000256" key="2">
    <source>
        <dbReference type="ARBA" id="ARBA00010617"/>
    </source>
</evidence>
<dbReference type="SUPFAM" id="SSF48264">
    <property type="entry name" value="Cytochrome P450"/>
    <property type="match status" value="1"/>
</dbReference>
<dbReference type="RefSeq" id="WP_103125255.1">
    <property type="nucleotide sequence ID" value="NZ_DF978429.1"/>
</dbReference>
<evidence type="ECO:0000313" key="5">
    <source>
        <dbReference type="EMBL" id="GBE93122.1"/>
    </source>
</evidence>
<dbReference type="AlphaFoldDB" id="A0A2H6LIS3"/>
<dbReference type="InterPro" id="IPR002401">
    <property type="entry name" value="Cyt_P450_E_grp-I"/>
</dbReference>
<dbReference type="PANTHER" id="PTHR24305:SF166">
    <property type="entry name" value="CYTOCHROME P450 12A4, MITOCHONDRIAL-RELATED"/>
    <property type="match status" value="1"/>
</dbReference>
<accession>A0A2H6LIS3</accession>
<sequence>MSLPNTLKAPAFLQKLQWTANPVKYFEGAAQQHPDIFTAEIVGFGETVVFVNHPQAIQEIFTNDASGTVQSVGRKKFAALGEKNRILQPLLGNHSLLMLSGERHKRRRQIAMPPFHGERMRAYGSLMCKLTENIYTHLPLNEPFSARFVMQEISLQIMLQAVFGLYEGERCQKLKYLLTSLMDNFISPVTSGFLLFSFLQKNLGSWSPWGRFLSQRQQIDELIYAEIAERREENNLERIDILSLLMSAKDEMGNSMTDEELRDELMTLILAGYETTATAMAWAMYWIHRQPEVYQKLLEEIDTLGDHPDSMEIFRLPYLSAVCNETLRIHPSVMVTMPRVVQEPVKLLGYALEPGTVLLTSVYLTHHRQDLYPQPQQFKPERFLERQFSPYEFIPFGGGSRSCIGQALGMFEMKLVLATLLSNYQLALAERKPEKLQRRGFTLAPANGVKMVIKGRRVRQRSQVPTATAPAH</sequence>
<dbReference type="PROSITE" id="PS00086">
    <property type="entry name" value="CYTOCHROME_P450"/>
    <property type="match status" value="1"/>
</dbReference>
<dbReference type="GO" id="GO:0016705">
    <property type="term" value="F:oxidoreductase activity, acting on paired donors, with incorporation or reduction of molecular oxygen"/>
    <property type="evidence" value="ECO:0007669"/>
    <property type="project" value="InterPro"/>
</dbReference>
<reference evidence="6" key="1">
    <citation type="journal article" date="2018" name="Genome Announc.">
        <title>Draft Genome Sequence of the Nitrogen-Fixing and Hormogonia-Inducing Cyanobacterium Nostoc cycadae Strain WK-1, Isolated from the Coralloid Roots of Cycas revoluta.</title>
        <authorList>
            <person name="Kanesaki Y."/>
            <person name="Hirose M."/>
            <person name="Hirose Y."/>
            <person name="Fujisawa T."/>
            <person name="Nakamura Y."/>
            <person name="Watanabe S."/>
            <person name="Matsunaga S."/>
            <person name="Uchida H."/>
            <person name="Murakami A."/>
        </authorList>
    </citation>
    <scope>NUCLEOTIDE SEQUENCE [LARGE SCALE GENOMIC DNA]</scope>
    <source>
        <strain evidence="6">WK-1</strain>
    </source>
</reference>
<dbReference type="GO" id="GO:0020037">
    <property type="term" value="F:heme binding"/>
    <property type="evidence" value="ECO:0007669"/>
    <property type="project" value="InterPro"/>
</dbReference>
<feature type="binding site" description="axial binding residue" evidence="3">
    <location>
        <position position="403"/>
    </location>
    <ligand>
        <name>heme</name>
        <dbReference type="ChEBI" id="CHEBI:30413"/>
    </ligand>
    <ligandPart>
        <name>Fe</name>
        <dbReference type="ChEBI" id="CHEBI:18248"/>
    </ligandPart>
</feature>
<name>A0A2H6LIS3_9NOSO</name>
<dbReference type="PRINTS" id="PR00463">
    <property type="entry name" value="EP450I"/>
</dbReference>